<dbReference type="EMBL" id="AZBU02000014">
    <property type="protein sequence ID" value="TKR57979.1"/>
    <property type="molecule type" value="Genomic_DNA"/>
</dbReference>
<protein>
    <submittedName>
        <fullName evidence="1">Uncharacterized protein</fullName>
    </submittedName>
</protein>
<dbReference type="Proteomes" id="UP000298663">
    <property type="component" value="Unassembled WGS sequence"/>
</dbReference>
<reference evidence="1 2" key="1">
    <citation type="journal article" date="2015" name="Genome Biol.">
        <title>Comparative genomics of Steinernema reveals deeply conserved gene regulatory networks.</title>
        <authorList>
            <person name="Dillman A.R."/>
            <person name="Macchietto M."/>
            <person name="Porter C.F."/>
            <person name="Rogers A."/>
            <person name="Williams B."/>
            <person name="Antoshechkin I."/>
            <person name="Lee M.M."/>
            <person name="Goodwin Z."/>
            <person name="Lu X."/>
            <person name="Lewis E.E."/>
            <person name="Goodrich-Blair H."/>
            <person name="Stock S.P."/>
            <person name="Adams B.J."/>
            <person name="Sternberg P.W."/>
            <person name="Mortazavi A."/>
        </authorList>
    </citation>
    <scope>NUCLEOTIDE SEQUENCE [LARGE SCALE GENOMIC DNA]</scope>
    <source>
        <strain evidence="1 2">ALL</strain>
    </source>
</reference>
<keyword evidence="2" id="KW-1185">Reference proteome</keyword>
<name>A0A4U5LPY5_STECR</name>
<sequence>MIEAIKPASMISTNSAPEPTAKLQYYHQCQKDVIRMTLDETTQTNELISKLTACFKSERLPLHFLHSFEEQNY</sequence>
<reference evidence="1 2" key="2">
    <citation type="journal article" date="2019" name="G3 (Bethesda)">
        <title>Hybrid Assembly of the Genome of the Entomopathogenic Nematode Steinernema carpocapsae Identifies the X-Chromosome.</title>
        <authorList>
            <person name="Serra L."/>
            <person name="Macchietto M."/>
            <person name="Macias-Munoz A."/>
            <person name="McGill C.J."/>
            <person name="Rodriguez I.M."/>
            <person name="Rodriguez B."/>
            <person name="Murad R."/>
            <person name="Mortazavi A."/>
        </authorList>
    </citation>
    <scope>NUCLEOTIDE SEQUENCE [LARGE SCALE GENOMIC DNA]</scope>
    <source>
        <strain evidence="1 2">ALL</strain>
    </source>
</reference>
<comment type="caution">
    <text evidence="1">The sequence shown here is derived from an EMBL/GenBank/DDBJ whole genome shotgun (WGS) entry which is preliminary data.</text>
</comment>
<proteinExistence type="predicted"/>
<dbReference type="AlphaFoldDB" id="A0A4U5LPY5"/>
<evidence type="ECO:0000313" key="1">
    <source>
        <dbReference type="EMBL" id="TKR57979.1"/>
    </source>
</evidence>
<evidence type="ECO:0000313" key="2">
    <source>
        <dbReference type="Proteomes" id="UP000298663"/>
    </source>
</evidence>
<accession>A0A4U5LPY5</accession>
<gene>
    <name evidence="1" type="ORF">L596_030609</name>
</gene>
<organism evidence="1 2">
    <name type="scientific">Steinernema carpocapsae</name>
    <name type="common">Entomopathogenic nematode</name>
    <dbReference type="NCBI Taxonomy" id="34508"/>
    <lineage>
        <taxon>Eukaryota</taxon>
        <taxon>Metazoa</taxon>
        <taxon>Ecdysozoa</taxon>
        <taxon>Nematoda</taxon>
        <taxon>Chromadorea</taxon>
        <taxon>Rhabditida</taxon>
        <taxon>Tylenchina</taxon>
        <taxon>Panagrolaimomorpha</taxon>
        <taxon>Strongyloidoidea</taxon>
        <taxon>Steinernematidae</taxon>
        <taxon>Steinernema</taxon>
    </lineage>
</organism>